<sequence length="382" mass="40604">MGDVEQEIKYMAEALDLARHAFGRTSPNPLVGAVVVRAGRVVGRGFHPCAGEPHAEIFALREAGRLARGATMHVNLEPCCHWGRTGPCTEAIIDAGIACVVVATEDPDQRVNGAGIRVLREQGIEVIVGVLREQAEALNAAYFKHRRAGLPLVTLKWAISLDGKIASRPGTRTPLTAEAAQRYGHELRNAHDAILVGINTILVDDPRLTCRIEGGRDPLRVILDSRLRLPLDARVLNLSSPAQTLVVTTTAAAQEKLEAIRARGADILVFDGARPPVRWVLERLAGRGLLSVLVEGGATVHASFINAGLADRVVVFVASRIIGNQLAPSAVAGESAGTDGVNVGLEQRVVRQLGEDVVIEGALVYSTRRTVVTSTPAGGGHQ</sequence>
<protein>
    <recommendedName>
        <fullName evidence="14">Riboflavin biosynthesis protein RibD</fullName>
    </recommendedName>
    <domain>
        <recommendedName>
            <fullName evidence="14">Diaminohydroxyphosphoribosylaminopyrimidine deaminase</fullName>
            <shortName evidence="14">DRAP deaminase</shortName>
            <ecNumber evidence="14">3.5.4.26</ecNumber>
        </recommendedName>
        <alternativeName>
            <fullName evidence="14">Riboflavin-specific deaminase</fullName>
        </alternativeName>
    </domain>
    <domain>
        <recommendedName>
            <fullName evidence="14">5-amino-6-(5-phosphoribosylamino)uracil reductase</fullName>
            <ecNumber evidence="14">1.1.1.193</ecNumber>
        </recommendedName>
        <alternativeName>
            <fullName evidence="14">HTP reductase</fullName>
        </alternativeName>
    </domain>
</protein>
<keyword evidence="14 19" id="KW-0378">Hydrolase</keyword>
<dbReference type="Gene3D" id="3.40.140.10">
    <property type="entry name" value="Cytidine Deaminase, domain 2"/>
    <property type="match status" value="1"/>
</dbReference>
<feature type="binding site" evidence="16">
    <location>
        <position position="208"/>
    </location>
    <ligand>
        <name>substrate</name>
    </ligand>
</feature>
<evidence type="ECO:0000256" key="11">
    <source>
        <dbReference type="ARBA" id="ARBA00023268"/>
    </source>
</evidence>
<feature type="active site" description="Proton donor" evidence="15">
    <location>
        <position position="56"/>
    </location>
</feature>
<feature type="domain" description="CMP/dCMP-type deaminase" evidence="18">
    <location>
        <begin position="5"/>
        <end position="119"/>
    </location>
</feature>
<reference evidence="19 20" key="1">
    <citation type="journal article" date="2019" name="Nat. Microbiol.">
        <title>Mediterranean grassland soil C-N compound turnover is dependent on rainfall and depth, and is mediated by genomically divergent microorganisms.</title>
        <authorList>
            <person name="Diamond S."/>
            <person name="Andeer P.F."/>
            <person name="Li Z."/>
            <person name="Crits-Christoph A."/>
            <person name="Burstein D."/>
            <person name="Anantharaman K."/>
            <person name="Lane K.R."/>
            <person name="Thomas B.C."/>
            <person name="Pan C."/>
            <person name="Northen T.R."/>
            <person name="Banfield J.F."/>
        </authorList>
    </citation>
    <scope>NUCLEOTIDE SEQUENCE [LARGE SCALE GENOMIC DNA]</scope>
    <source>
        <strain evidence="19">NP_8</strain>
    </source>
</reference>
<evidence type="ECO:0000256" key="14">
    <source>
        <dbReference type="PIRNR" id="PIRNR006769"/>
    </source>
</evidence>
<dbReference type="EMBL" id="VBAP01000052">
    <property type="protein sequence ID" value="TMI74721.1"/>
    <property type="molecule type" value="Genomic_DNA"/>
</dbReference>
<evidence type="ECO:0000256" key="3">
    <source>
        <dbReference type="ARBA" id="ARBA00004910"/>
    </source>
</evidence>
<keyword evidence="11" id="KW-0511">Multifunctional enzyme</keyword>
<dbReference type="InterPro" id="IPR002734">
    <property type="entry name" value="RibDG_C"/>
</dbReference>
<evidence type="ECO:0000256" key="5">
    <source>
        <dbReference type="ARBA" id="ARBA00007417"/>
    </source>
</evidence>
<evidence type="ECO:0000259" key="18">
    <source>
        <dbReference type="PROSITE" id="PS51747"/>
    </source>
</evidence>
<feature type="binding site" evidence="16">
    <location>
        <position position="200"/>
    </location>
    <ligand>
        <name>NADP(+)</name>
        <dbReference type="ChEBI" id="CHEBI:58349"/>
    </ligand>
</feature>
<dbReference type="InterPro" id="IPR016192">
    <property type="entry name" value="APOBEC/CMP_deaminase_Zn-bd"/>
</dbReference>
<evidence type="ECO:0000256" key="1">
    <source>
        <dbReference type="ARBA" id="ARBA00002151"/>
    </source>
</evidence>
<gene>
    <name evidence="19" type="primary">ribD</name>
    <name evidence="19" type="ORF">E6H05_07575</name>
</gene>
<dbReference type="CDD" id="cd01284">
    <property type="entry name" value="Riboflavin_deaminase-reductase"/>
    <property type="match status" value="1"/>
</dbReference>
<dbReference type="GO" id="GO:0050661">
    <property type="term" value="F:NADP binding"/>
    <property type="evidence" value="ECO:0007669"/>
    <property type="project" value="InterPro"/>
</dbReference>
<comment type="pathway">
    <text evidence="2 14">Cofactor biosynthesis; riboflavin biosynthesis; 5-amino-6-(D-ribitylamino)uracil from GTP: step 2/4.</text>
</comment>
<evidence type="ECO:0000313" key="19">
    <source>
        <dbReference type="EMBL" id="TMI74721.1"/>
    </source>
</evidence>
<evidence type="ECO:0000256" key="6">
    <source>
        <dbReference type="ARBA" id="ARBA00022619"/>
    </source>
</evidence>
<dbReference type="GO" id="GO:0008703">
    <property type="term" value="F:5-amino-6-(5-phosphoribosylamino)uracil reductase activity"/>
    <property type="evidence" value="ECO:0007669"/>
    <property type="project" value="UniProtKB-EC"/>
</dbReference>
<dbReference type="Pfam" id="PF00383">
    <property type="entry name" value="dCMP_cyt_deam_1"/>
    <property type="match status" value="1"/>
</dbReference>
<evidence type="ECO:0000256" key="16">
    <source>
        <dbReference type="PIRSR" id="PIRSR006769-2"/>
    </source>
</evidence>
<feature type="binding site" evidence="17">
    <location>
        <position position="54"/>
    </location>
    <ligand>
        <name>Zn(2+)</name>
        <dbReference type="ChEBI" id="CHEBI:29105"/>
        <note>catalytic</note>
    </ligand>
</feature>
<keyword evidence="7 14" id="KW-0479">Metal-binding</keyword>
<evidence type="ECO:0000313" key="20">
    <source>
        <dbReference type="Proteomes" id="UP000318834"/>
    </source>
</evidence>
<name>A0A537ITS3_9BACT</name>
<keyword evidence="6 14" id="KW-0686">Riboflavin biosynthesis</keyword>
<dbReference type="InterPro" id="IPR050765">
    <property type="entry name" value="Riboflavin_Biosynth_HTPR"/>
</dbReference>
<evidence type="ECO:0000256" key="2">
    <source>
        <dbReference type="ARBA" id="ARBA00004882"/>
    </source>
</evidence>
<comment type="function">
    <text evidence="1 14">Converts 2,5-diamino-6-(ribosylamino)-4(3h)-pyrimidinone 5'-phosphate into 5-amino-6-(ribosylamino)-2,4(1h,3h)-pyrimidinedione 5'-phosphate.</text>
</comment>
<dbReference type="NCBIfam" id="TIGR00227">
    <property type="entry name" value="ribD_Cterm"/>
    <property type="match status" value="1"/>
</dbReference>
<feature type="binding site" evidence="16">
    <location>
        <begin position="297"/>
        <end position="303"/>
    </location>
    <ligand>
        <name>NADP(+)</name>
        <dbReference type="ChEBI" id="CHEBI:58349"/>
    </ligand>
</feature>
<comment type="similarity">
    <text evidence="5 14">In the C-terminal section; belongs to the HTP reductase family.</text>
</comment>
<dbReference type="PROSITE" id="PS00903">
    <property type="entry name" value="CYT_DCMP_DEAMINASES_1"/>
    <property type="match status" value="1"/>
</dbReference>
<comment type="pathway">
    <text evidence="3 14">Cofactor biosynthesis; riboflavin biosynthesis; 5-amino-6-(D-ribitylamino)uracil from GTP: step 3/4.</text>
</comment>
<organism evidence="19 20">
    <name type="scientific">Candidatus Segetimicrobium genomatis</name>
    <dbReference type="NCBI Taxonomy" id="2569760"/>
    <lineage>
        <taxon>Bacteria</taxon>
        <taxon>Bacillati</taxon>
        <taxon>Candidatus Sysuimicrobiota</taxon>
        <taxon>Candidatus Sysuimicrobiia</taxon>
        <taxon>Candidatus Sysuimicrobiales</taxon>
        <taxon>Candidatus Segetimicrobiaceae</taxon>
        <taxon>Candidatus Segetimicrobium</taxon>
    </lineage>
</organism>
<evidence type="ECO:0000256" key="15">
    <source>
        <dbReference type="PIRSR" id="PIRSR006769-1"/>
    </source>
</evidence>
<feature type="binding site" evidence="16">
    <location>
        <position position="295"/>
    </location>
    <ligand>
        <name>substrate</name>
    </ligand>
</feature>
<feature type="binding site" evidence="16">
    <location>
        <position position="211"/>
    </location>
    <ligand>
        <name>substrate</name>
    </ligand>
</feature>
<dbReference type="GO" id="GO:0008835">
    <property type="term" value="F:diaminohydroxyphosphoribosylaminopyrimidine deaminase activity"/>
    <property type="evidence" value="ECO:0007669"/>
    <property type="project" value="UniProtKB-EC"/>
</dbReference>
<dbReference type="PANTHER" id="PTHR38011:SF7">
    <property type="entry name" value="2,5-DIAMINO-6-RIBOSYLAMINO-4(3H)-PYRIMIDINONE 5'-PHOSPHATE REDUCTASE"/>
    <property type="match status" value="1"/>
</dbReference>
<feature type="binding site" evidence="16">
    <location>
        <position position="188"/>
    </location>
    <ligand>
        <name>substrate</name>
    </ligand>
</feature>
<comment type="cofactor">
    <cofactor evidence="14 17">
        <name>Zn(2+)</name>
        <dbReference type="ChEBI" id="CHEBI:29105"/>
    </cofactor>
    <text evidence="14 17">Binds 1 zinc ion.</text>
</comment>
<feature type="binding site" evidence="17">
    <location>
        <position position="79"/>
    </location>
    <ligand>
        <name>Zn(2+)</name>
        <dbReference type="ChEBI" id="CHEBI:29105"/>
        <note>catalytic</note>
    </ligand>
</feature>
<evidence type="ECO:0000256" key="17">
    <source>
        <dbReference type="PIRSR" id="PIRSR006769-3"/>
    </source>
</evidence>
<comment type="catalytic activity">
    <reaction evidence="12 14">
        <text>5-amino-6-(5-phospho-D-ribitylamino)uracil + NADP(+) = 5-amino-6-(5-phospho-D-ribosylamino)uracil + NADPH + H(+)</text>
        <dbReference type="Rhea" id="RHEA:17845"/>
        <dbReference type="ChEBI" id="CHEBI:15378"/>
        <dbReference type="ChEBI" id="CHEBI:57783"/>
        <dbReference type="ChEBI" id="CHEBI:58349"/>
        <dbReference type="ChEBI" id="CHEBI:58421"/>
        <dbReference type="ChEBI" id="CHEBI:58453"/>
        <dbReference type="EC" id="1.1.1.193"/>
    </reaction>
</comment>
<evidence type="ECO:0000256" key="12">
    <source>
        <dbReference type="ARBA" id="ARBA00049861"/>
    </source>
</evidence>
<evidence type="ECO:0000256" key="4">
    <source>
        <dbReference type="ARBA" id="ARBA00005259"/>
    </source>
</evidence>
<evidence type="ECO:0000256" key="7">
    <source>
        <dbReference type="ARBA" id="ARBA00022723"/>
    </source>
</evidence>
<dbReference type="InterPro" id="IPR024072">
    <property type="entry name" value="DHFR-like_dom_sf"/>
</dbReference>
<proteinExistence type="inferred from homology"/>
<dbReference type="InterPro" id="IPR002125">
    <property type="entry name" value="CMP_dCMP_dom"/>
</dbReference>
<dbReference type="GO" id="GO:0009231">
    <property type="term" value="P:riboflavin biosynthetic process"/>
    <property type="evidence" value="ECO:0007669"/>
    <property type="project" value="UniProtKB-UniPathway"/>
</dbReference>
<keyword evidence="9 14" id="KW-0521">NADP</keyword>
<evidence type="ECO:0000256" key="8">
    <source>
        <dbReference type="ARBA" id="ARBA00022833"/>
    </source>
</evidence>
<dbReference type="Proteomes" id="UP000318834">
    <property type="component" value="Unassembled WGS sequence"/>
</dbReference>
<comment type="catalytic activity">
    <reaction evidence="13 14">
        <text>2,5-diamino-6-hydroxy-4-(5-phosphoribosylamino)-pyrimidine + H2O + H(+) = 5-amino-6-(5-phospho-D-ribosylamino)uracil + NH4(+)</text>
        <dbReference type="Rhea" id="RHEA:21868"/>
        <dbReference type="ChEBI" id="CHEBI:15377"/>
        <dbReference type="ChEBI" id="CHEBI:15378"/>
        <dbReference type="ChEBI" id="CHEBI:28938"/>
        <dbReference type="ChEBI" id="CHEBI:58453"/>
        <dbReference type="ChEBI" id="CHEBI:58614"/>
        <dbReference type="EC" id="3.5.4.26"/>
    </reaction>
</comment>
<dbReference type="SUPFAM" id="SSF53927">
    <property type="entry name" value="Cytidine deaminase-like"/>
    <property type="match status" value="1"/>
</dbReference>
<dbReference type="NCBIfam" id="TIGR00326">
    <property type="entry name" value="eubact_ribD"/>
    <property type="match status" value="1"/>
</dbReference>
<dbReference type="InterPro" id="IPR004794">
    <property type="entry name" value="Eubact_RibD"/>
</dbReference>
<feature type="binding site" evidence="16">
    <location>
        <position position="204"/>
    </location>
    <ligand>
        <name>NADP(+)</name>
        <dbReference type="ChEBI" id="CHEBI:58349"/>
    </ligand>
</feature>
<dbReference type="EC" id="1.1.1.193" evidence="14"/>
<evidence type="ECO:0000256" key="9">
    <source>
        <dbReference type="ARBA" id="ARBA00022857"/>
    </source>
</evidence>
<accession>A0A537ITS3</accession>
<dbReference type="PROSITE" id="PS51747">
    <property type="entry name" value="CYT_DCMP_DEAMINASES_2"/>
    <property type="match status" value="1"/>
</dbReference>
<keyword evidence="8 14" id="KW-0862">Zinc</keyword>
<comment type="caution">
    <text evidence="19">The sequence shown here is derived from an EMBL/GenBank/DDBJ whole genome shotgun (WGS) entry which is preliminary data.</text>
</comment>
<dbReference type="SUPFAM" id="SSF53597">
    <property type="entry name" value="Dihydrofolate reductase-like"/>
    <property type="match status" value="1"/>
</dbReference>
<keyword evidence="10 14" id="KW-0560">Oxidoreductase</keyword>
<dbReference type="EC" id="3.5.4.26" evidence="14"/>
<evidence type="ECO:0000256" key="10">
    <source>
        <dbReference type="ARBA" id="ARBA00023002"/>
    </source>
</evidence>
<feature type="binding site" evidence="16">
    <location>
        <position position="225"/>
    </location>
    <ligand>
        <name>NADP(+)</name>
        <dbReference type="ChEBI" id="CHEBI:58349"/>
    </ligand>
</feature>
<dbReference type="InterPro" id="IPR011549">
    <property type="entry name" value="RibD_C"/>
</dbReference>
<dbReference type="GO" id="GO:0008270">
    <property type="term" value="F:zinc ion binding"/>
    <property type="evidence" value="ECO:0007669"/>
    <property type="project" value="InterPro"/>
</dbReference>
<dbReference type="PANTHER" id="PTHR38011">
    <property type="entry name" value="DIHYDROFOLATE REDUCTASE FAMILY PROTEIN (AFU_ORTHOLOGUE AFUA_8G06820)"/>
    <property type="match status" value="1"/>
</dbReference>
<dbReference type="UniPathway" id="UPA00275">
    <property type="reaction ID" value="UER00401"/>
</dbReference>
<dbReference type="PIRSF" id="PIRSF006769">
    <property type="entry name" value="RibD"/>
    <property type="match status" value="1"/>
</dbReference>
<dbReference type="AlphaFoldDB" id="A0A537ITS3"/>
<feature type="binding site" evidence="17">
    <location>
        <position position="88"/>
    </location>
    <ligand>
        <name>Zn(2+)</name>
        <dbReference type="ChEBI" id="CHEBI:29105"/>
        <note>catalytic</note>
    </ligand>
</feature>
<comment type="similarity">
    <text evidence="4 14">In the N-terminal section; belongs to the cytidine and deoxycytidylate deaminase family.</text>
</comment>
<feature type="binding site" evidence="16">
    <location>
        <position position="158"/>
    </location>
    <ligand>
        <name>NADP(+)</name>
        <dbReference type="ChEBI" id="CHEBI:58349"/>
    </ligand>
</feature>
<dbReference type="InterPro" id="IPR016193">
    <property type="entry name" value="Cytidine_deaminase-like"/>
</dbReference>
<dbReference type="Gene3D" id="3.40.430.10">
    <property type="entry name" value="Dihydrofolate Reductase, subunit A"/>
    <property type="match status" value="1"/>
</dbReference>
<evidence type="ECO:0000256" key="13">
    <source>
        <dbReference type="ARBA" id="ARBA00049886"/>
    </source>
</evidence>
<dbReference type="Pfam" id="PF01872">
    <property type="entry name" value="RibD_C"/>
    <property type="match status" value="1"/>
</dbReference>